<evidence type="ECO:0000313" key="2">
    <source>
        <dbReference type="EMBL" id="MFC0271204.1"/>
    </source>
</evidence>
<dbReference type="InterPro" id="IPR005081">
    <property type="entry name" value="SpoIIGA"/>
</dbReference>
<evidence type="ECO:0000313" key="3">
    <source>
        <dbReference type="Proteomes" id="UP001589854"/>
    </source>
</evidence>
<proteinExistence type="predicted"/>
<dbReference type="PIRSF" id="PIRSF018571">
    <property type="entry name" value="SpoIIGA"/>
    <property type="match status" value="1"/>
</dbReference>
<protein>
    <submittedName>
        <fullName evidence="2">Sigma-E processing peptidase SpoIIGA</fullName>
    </submittedName>
</protein>
<feature type="transmembrane region" description="Helical" evidence="1">
    <location>
        <begin position="130"/>
        <end position="147"/>
    </location>
</feature>
<dbReference type="Proteomes" id="UP001589854">
    <property type="component" value="Unassembled WGS sequence"/>
</dbReference>
<keyword evidence="1" id="KW-0472">Membrane</keyword>
<name>A0ABV6GC04_9BACI</name>
<feature type="transmembrane region" description="Helical" evidence="1">
    <location>
        <begin position="88"/>
        <end position="110"/>
    </location>
</feature>
<keyword evidence="1" id="KW-1133">Transmembrane helix</keyword>
<dbReference type="EMBL" id="JBHLVO010000004">
    <property type="protein sequence ID" value="MFC0271204.1"/>
    <property type="molecule type" value="Genomic_DNA"/>
</dbReference>
<sequence>MSIYLDVIWFLNFSFDLLLLLLTAIVLKRKVYKIRLCLAAIVGSSIVVLMFTPFSYLVIHPIGKMIVSMLMVWIAFGFKRFRSFFQSLLVFYFVTFMVGGAMIGTHYFLQAEMTLLNGVMMTNSTGLGDPISWLFVVIGFPIAWFFSRSRLEGIETKKIHFDQLVSVSIKVDDTHFIVRGLIDSGNQLYDPLTRSPVMIIDTQKIEEHLPEQLFKQAIQKDVMSSLTNENGKGHSWEHRIRIIPYRVVGQDHQFLLGFKPDEVVIETKNELIKVNKTIIGLNRTTLSTDDEYECIVHPKMLQGTSIQHVS</sequence>
<dbReference type="Pfam" id="PF03419">
    <property type="entry name" value="Peptidase_U4"/>
    <property type="match status" value="1"/>
</dbReference>
<keyword evidence="1" id="KW-0812">Transmembrane</keyword>
<accession>A0ABV6GC04</accession>
<reference evidence="2 3" key="1">
    <citation type="submission" date="2024-09" db="EMBL/GenBank/DDBJ databases">
        <authorList>
            <person name="Sun Q."/>
            <person name="Mori K."/>
        </authorList>
    </citation>
    <scope>NUCLEOTIDE SEQUENCE [LARGE SCALE GENOMIC DNA]</scope>
    <source>
        <strain evidence="2 3">CCM 7228</strain>
    </source>
</reference>
<feature type="transmembrane region" description="Helical" evidence="1">
    <location>
        <begin position="58"/>
        <end position="76"/>
    </location>
</feature>
<evidence type="ECO:0000256" key="1">
    <source>
        <dbReference type="SAM" id="Phobius"/>
    </source>
</evidence>
<dbReference type="NCBIfam" id="TIGR02854">
    <property type="entry name" value="spore_II_GA"/>
    <property type="match status" value="1"/>
</dbReference>
<keyword evidence="3" id="KW-1185">Reference proteome</keyword>
<feature type="transmembrane region" description="Helical" evidence="1">
    <location>
        <begin position="34"/>
        <end position="52"/>
    </location>
</feature>
<dbReference type="RefSeq" id="WP_378932000.1">
    <property type="nucleotide sequence ID" value="NZ_JBHLVO010000004.1"/>
</dbReference>
<gene>
    <name evidence="2" type="primary">spoIIGA</name>
    <name evidence="2" type="ORF">ACFFIX_07035</name>
</gene>
<comment type="caution">
    <text evidence="2">The sequence shown here is derived from an EMBL/GenBank/DDBJ whole genome shotgun (WGS) entry which is preliminary data.</text>
</comment>
<organism evidence="2 3">
    <name type="scientific">Metabacillus herbersteinensis</name>
    <dbReference type="NCBI Taxonomy" id="283816"/>
    <lineage>
        <taxon>Bacteria</taxon>
        <taxon>Bacillati</taxon>
        <taxon>Bacillota</taxon>
        <taxon>Bacilli</taxon>
        <taxon>Bacillales</taxon>
        <taxon>Bacillaceae</taxon>
        <taxon>Metabacillus</taxon>
    </lineage>
</organism>
<feature type="transmembrane region" description="Helical" evidence="1">
    <location>
        <begin position="6"/>
        <end position="27"/>
    </location>
</feature>